<evidence type="ECO:0000313" key="3">
    <source>
        <dbReference type="Proteomes" id="UP001222683"/>
    </source>
</evidence>
<evidence type="ECO:0000313" key="2">
    <source>
        <dbReference type="EMBL" id="WDC81245.1"/>
    </source>
</evidence>
<feature type="compositionally biased region" description="Basic and acidic residues" evidence="1">
    <location>
        <begin position="43"/>
        <end position="67"/>
    </location>
</feature>
<proteinExistence type="predicted"/>
<reference evidence="2" key="1">
    <citation type="submission" date="2023-02" db="EMBL/GenBank/DDBJ databases">
        <title>Complete genome sequence of Lactobacillus ruminis CACC888 isolated from Pig feces.</title>
        <authorList>
            <person name="Park S."/>
            <person name="Park M.A."/>
            <person name="Kim D.-H."/>
            <person name="Kim Y."/>
        </authorList>
    </citation>
    <scope>NUCLEOTIDE SEQUENCE</scope>
    <source>
        <strain evidence="2">CACC888</strain>
    </source>
</reference>
<name>A0AAQ2XJD0_9LACO</name>
<dbReference type="AlphaFoldDB" id="A0AAQ2XJD0"/>
<feature type="region of interest" description="Disordered" evidence="1">
    <location>
        <begin position="40"/>
        <end position="67"/>
    </location>
</feature>
<accession>A0AAQ2XJD0</accession>
<protein>
    <submittedName>
        <fullName evidence="2">Uncharacterized protein</fullName>
    </submittedName>
</protein>
<evidence type="ECO:0000256" key="1">
    <source>
        <dbReference type="SAM" id="MobiDB-lite"/>
    </source>
</evidence>
<organism evidence="2 3">
    <name type="scientific">Ligilactobacillus ruminis</name>
    <dbReference type="NCBI Taxonomy" id="1623"/>
    <lineage>
        <taxon>Bacteria</taxon>
        <taxon>Bacillati</taxon>
        <taxon>Bacillota</taxon>
        <taxon>Bacilli</taxon>
        <taxon>Lactobacillales</taxon>
        <taxon>Lactobacillaceae</taxon>
        <taxon>Ligilactobacillus</taxon>
    </lineage>
</organism>
<dbReference type="RefSeq" id="WP_273744598.1">
    <property type="nucleotide sequence ID" value="NZ_CP117692.1"/>
</dbReference>
<sequence length="67" mass="7938">MLNFSEYQKLDGQVTDEEAYIKLEQKEILDKLRKDKGKISNQESKELINKSSDEDNKIINHAERNHF</sequence>
<dbReference type="Proteomes" id="UP001222683">
    <property type="component" value="Chromosome"/>
</dbReference>
<gene>
    <name evidence="2" type="ORF">PSR59_06035</name>
</gene>
<dbReference type="EMBL" id="CP117692">
    <property type="protein sequence ID" value="WDC81245.1"/>
    <property type="molecule type" value="Genomic_DNA"/>
</dbReference>